<dbReference type="EMBL" id="CAACVG010010398">
    <property type="protein sequence ID" value="VEN55685.1"/>
    <property type="molecule type" value="Genomic_DNA"/>
</dbReference>
<dbReference type="Proteomes" id="UP000410492">
    <property type="component" value="Unassembled WGS sequence"/>
</dbReference>
<evidence type="ECO:0000313" key="2">
    <source>
        <dbReference type="Proteomes" id="UP000410492"/>
    </source>
</evidence>
<keyword evidence="2" id="KW-1185">Reference proteome</keyword>
<gene>
    <name evidence="1" type="ORF">CALMAC_LOCUS14801</name>
</gene>
<protein>
    <submittedName>
        <fullName evidence="1">Uncharacterized protein</fullName>
    </submittedName>
</protein>
<proteinExistence type="predicted"/>
<dbReference type="AlphaFoldDB" id="A0A653D6G7"/>
<name>A0A653D6G7_CALMS</name>
<reference evidence="1 2" key="1">
    <citation type="submission" date="2019-01" db="EMBL/GenBank/DDBJ databases">
        <authorList>
            <person name="Sayadi A."/>
        </authorList>
    </citation>
    <scope>NUCLEOTIDE SEQUENCE [LARGE SCALE GENOMIC DNA]</scope>
</reference>
<accession>A0A653D6G7</accession>
<organism evidence="1 2">
    <name type="scientific">Callosobruchus maculatus</name>
    <name type="common">Southern cowpea weevil</name>
    <name type="synonym">Pulse bruchid</name>
    <dbReference type="NCBI Taxonomy" id="64391"/>
    <lineage>
        <taxon>Eukaryota</taxon>
        <taxon>Metazoa</taxon>
        <taxon>Ecdysozoa</taxon>
        <taxon>Arthropoda</taxon>
        <taxon>Hexapoda</taxon>
        <taxon>Insecta</taxon>
        <taxon>Pterygota</taxon>
        <taxon>Neoptera</taxon>
        <taxon>Endopterygota</taxon>
        <taxon>Coleoptera</taxon>
        <taxon>Polyphaga</taxon>
        <taxon>Cucujiformia</taxon>
        <taxon>Chrysomeloidea</taxon>
        <taxon>Chrysomelidae</taxon>
        <taxon>Bruchinae</taxon>
        <taxon>Bruchini</taxon>
        <taxon>Callosobruchus</taxon>
    </lineage>
</organism>
<sequence>MKMGLLLLIVRTLKESKPLGARQKIIFVANGCQVTILQITWLSTFGAGPAKKETAT</sequence>
<evidence type="ECO:0000313" key="1">
    <source>
        <dbReference type="EMBL" id="VEN55685.1"/>
    </source>
</evidence>